<keyword evidence="6" id="KW-1185">Reference proteome</keyword>
<dbReference type="InterPro" id="IPR037165">
    <property type="entry name" value="AldOxase/xan_DH_Mopterin-bd_sf"/>
</dbReference>
<dbReference type="Gene3D" id="3.90.1170.50">
    <property type="entry name" value="Aldehyde oxidase/xanthine dehydrogenase, a/b hammerhead"/>
    <property type="match status" value="1"/>
</dbReference>
<evidence type="ECO:0000259" key="4">
    <source>
        <dbReference type="SMART" id="SM01008"/>
    </source>
</evidence>
<comment type="caution">
    <text evidence="5">The sequence shown here is derived from an EMBL/GenBank/DDBJ whole genome shotgun (WGS) entry which is preliminary data.</text>
</comment>
<dbReference type="Proteomes" id="UP000662074">
    <property type="component" value="Unassembled WGS sequence"/>
</dbReference>
<dbReference type="PANTHER" id="PTHR11908:SF132">
    <property type="entry name" value="ALDEHYDE OXIDASE 1-RELATED"/>
    <property type="match status" value="1"/>
</dbReference>
<dbReference type="InterPro" id="IPR016208">
    <property type="entry name" value="Ald_Oxase/xanthine_DH-like"/>
</dbReference>
<dbReference type="SUPFAM" id="SSF56003">
    <property type="entry name" value="Molybdenum cofactor-binding domain"/>
    <property type="match status" value="1"/>
</dbReference>
<evidence type="ECO:0000256" key="1">
    <source>
        <dbReference type="ARBA" id="ARBA00022505"/>
    </source>
</evidence>
<dbReference type="InterPro" id="IPR036856">
    <property type="entry name" value="Ald_Oxase/Xan_DH_a/b_sf"/>
</dbReference>
<dbReference type="Gene3D" id="3.30.365.10">
    <property type="entry name" value="Aldehyde oxidase/xanthine dehydrogenase, molybdopterin binding domain"/>
    <property type="match status" value="4"/>
</dbReference>
<accession>A0A917JC54</accession>
<dbReference type="RefSeq" id="WP_188416677.1">
    <property type="nucleotide sequence ID" value="NZ_BMDO01000005.1"/>
</dbReference>
<evidence type="ECO:0000256" key="3">
    <source>
        <dbReference type="SAM" id="MobiDB-lite"/>
    </source>
</evidence>
<dbReference type="SUPFAM" id="SSF54665">
    <property type="entry name" value="CO dehydrogenase molybdoprotein N-domain-like"/>
    <property type="match status" value="1"/>
</dbReference>
<name>A0A917JC54_9SPHI</name>
<feature type="region of interest" description="Disordered" evidence="3">
    <location>
        <begin position="148"/>
        <end position="170"/>
    </location>
</feature>
<dbReference type="InterPro" id="IPR008274">
    <property type="entry name" value="AldOxase/xan_DH_MoCoBD1"/>
</dbReference>
<dbReference type="EMBL" id="BMDO01000005">
    <property type="protein sequence ID" value="GGI51014.1"/>
    <property type="molecule type" value="Genomic_DNA"/>
</dbReference>
<dbReference type="Pfam" id="PF02738">
    <property type="entry name" value="MoCoBD_1"/>
    <property type="match status" value="1"/>
</dbReference>
<dbReference type="Pfam" id="PF01315">
    <property type="entry name" value="Ald_Xan_dh_C"/>
    <property type="match status" value="1"/>
</dbReference>
<organism evidence="5 6">
    <name type="scientific">Mucilaginibacter galii</name>
    <dbReference type="NCBI Taxonomy" id="2005073"/>
    <lineage>
        <taxon>Bacteria</taxon>
        <taxon>Pseudomonadati</taxon>
        <taxon>Bacteroidota</taxon>
        <taxon>Sphingobacteriia</taxon>
        <taxon>Sphingobacteriales</taxon>
        <taxon>Sphingobacteriaceae</taxon>
        <taxon>Mucilaginibacter</taxon>
    </lineage>
</organism>
<sequence length="723" mass="77551">MKEEQLLNIPGDYTDGIDRVDGRQKVTGAAKYSAEFNLPGMTYAVFATSNITKGSIKSIDTKAAEHAPGVLKVVTHLNAPKLPGYETGKDPSKPATGGGPLKLFVDNSIKFNGQPIAMVVADSFERATFAASLIKAEYTKEAHNTDTAKSLDKAATPKGPRFSDYKRGNPDDWKTAPVNLEAEYILPTEVHNPMELSAIVANWTAADKVEVYDKTQGVKSTQNAIAQAFKLPPENVHVTTKFVGGAFGNALRTWPHEIAAVMAAQLVKRPVKLVLTREQQFNSVGYRPYTWQKVSIGATADGKLTGIIHEARAQTSTFEEFTEGTVNMTRFMYACPSVGTIYKVIPVDVNTPTWMRGPGEATGSFALESAIDELAAKLNMDPIELRVINHADTDPENGKPFSSKNVKEAYQMGADKIGWKNRKNKPGSVQEGGWLVGYGMGSGVFGAGRGRATVRATMQSNSTLLIQTSVTDIGVGTGTAMTQIASEVFDNYPIKKIVFELGDSSLPPSPTQGGSMITSTVGGAVHDACTALKQKFQQVIGNGGTDKPDYAKVLKEKNLPQLDVEITSSGSSEMRNYSAYSHSVHFVQVKVHPKTGVVKVSKVVSVADSGHIVSPKTARSQIVGGAIGGIGMALMEEGVIDHRYGRYVNADLAGYHVPVHADIPQIDTLFVNKPDFKVNPMGAKGMGEIAIIGMAAAVANAIYNATGKRLRELPITPDKVMMA</sequence>
<feature type="domain" description="Aldehyde oxidase/xanthine dehydrogenase a/b hammerhead" evidence="4">
    <location>
        <begin position="27"/>
        <end position="142"/>
    </location>
</feature>
<evidence type="ECO:0000313" key="5">
    <source>
        <dbReference type="EMBL" id="GGI51014.1"/>
    </source>
</evidence>
<dbReference type="InterPro" id="IPR000674">
    <property type="entry name" value="Ald_Oxase/Xan_DH_a/b"/>
</dbReference>
<dbReference type="InterPro" id="IPR046867">
    <property type="entry name" value="AldOxase/xan_DH_MoCoBD2"/>
</dbReference>
<dbReference type="GO" id="GO:0005506">
    <property type="term" value="F:iron ion binding"/>
    <property type="evidence" value="ECO:0007669"/>
    <property type="project" value="InterPro"/>
</dbReference>
<dbReference type="SMART" id="SM01008">
    <property type="entry name" value="Ald_Xan_dh_C"/>
    <property type="match status" value="1"/>
</dbReference>
<proteinExistence type="predicted"/>
<protein>
    <submittedName>
        <fullName evidence="5">Acylaldehyde oxidase</fullName>
    </submittedName>
</protein>
<gene>
    <name evidence="5" type="ORF">GCM10011425_22260</name>
</gene>
<evidence type="ECO:0000256" key="2">
    <source>
        <dbReference type="ARBA" id="ARBA00023002"/>
    </source>
</evidence>
<dbReference type="Pfam" id="PF20256">
    <property type="entry name" value="MoCoBD_2"/>
    <property type="match status" value="1"/>
</dbReference>
<dbReference type="GO" id="GO:0016491">
    <property type="term" value="F:oxidoreductase activity"/>
    <property type="evidence" value="ECO:0007669"/>
    <property type="project" value="UniProtKB-KW"/>
</dbReference>
<reference evidence="5" key="1">
    <citation type="journal article" date="2014" name="Int. J. Syst. Evol. Microbiol.">
        <title>Complete genome sequence of Corynebacterium casei LMG S-19264T (=DSM 44701T), isolated from a smear-ripened cheese.</title>
        <authorList>
            <consortium name="US DOE Joint Genome Institute (JGI-PGF)"/>
            <person name="Walter F."/>
            <person name="Albersmeier A."/>
            <person name="Kalinowski J."/>
            <person name="Ruckert C."/>
        </authorList>
    </citation>
    <scope>NUCLEOTIDE SEQUENCE</scope>
    <source>
        <strain evidence="5">CCM 8711</strain>
    </source>
</reference>
<dbReference type="AlphaFoldDB" id="A0A917JC54"/>
<keyword evidence="2" id="KW-0560">Oxidoreductase</keyword>
<keyword evidence="1" id="KW-0500">Molybdenum</keyword>
<evidence type="ECO:0000313" key="6">
    <source>
        <dbReference type="Proteomes" id="UP000662074"/>
    </source>
</evidence>
<feature type="compositionally biased region" description="Basic and acidic residues" evidence="3">
    <location>
        <begin position="161"/>
        <end position="170"/>
    </location>
</feature>
<dbReference type="PANTHER" id="PTHR11908">
    <property type="entry name" value="XANTHINE DEHYDROGENASE"/>
    <property type="match status" value="1"/>
</dbReference>
<reference evidence="5" key="2">
    <citation type="submission" date="2020-09" db="EMBL/GenBank/DDBJ databases">
        <authorList>
            <person name="Sun Q."/>
            <person name="Sedlacek I."/>
        </authorList>
    </citation>
    <scope>NUCLEOTIDE SEQUENCE</scope>
    <source>
        <strain evidence="5">CCM 8711</strain>
    </source>
</reference>